<dbReference type="InterPro" id="IPR050494">
    <property type="entry name" value="Ser_Thr_dual-spec_kinase"/>
</dbReference>
<sequence>MDVDRVLAALPLIILGESLPAFKTKMTPKSVPESERNKNEVTTRPEMTPVLLGKLPLMELETSWQTEKSFPSPIDLPPLVESVIPHNSPISPYTFEDVRPFSIQRPDAPLFRRPRMNSALTCDRRRRRSGRSKVTYPAIPGKSSLPHHQTRMKLERELPQIETSFQEIFGLQNYQSSNAFGKSHFASNESSLPQNKTLQFAMSSKRTAGKQMSSHHGHENLISGITHLPHLPDSHHHSHAIGQTGVSNQVQLPPTKLPSAKAMGFRTIGASGHLPLHAGGKTGFSDNVSNGLSRTNTFAGGMRNVAGHQNIFTKPRNAGNRHAVAPSSQGRDSFEVTGLDGVNTRENVVGRVFEGRKLPLSPEESIKAFGSRLTTFEQSEILDYPDIWFLGLDGKKVQGVQGASQNCGYDDENGSYIKVLHDHMIYRYEVLEVIGKGSFGQVVKALDHKTNTLVAVKIIRNKKRFHHQALVEVKILDVLRRRDKDGSHNVIHMLEYFYFRNHLCITFELLGMNLYELIKKNHFQGFSLALIRRIAHALLKCLCLTFKERIIHCDMKPENILIRQKGQSSIKVIDFGSSCYEHQRVYTYIQSRFYRSPEVILGHQYGMAIDMWSFGCILAELYTGYPLFPGENEIEQLACIMEVLGLPPTDYIETAQRRRLFFDSKGNPRCITNSKGRKRRPNSKDLSTAVRNNDPIFLDFLRRCFEWEPSQRMTPDEAMNHEWIIEGRFQKTRGQSRHVSRRSLAINNNIAHSDNEDKNQLTARSDKKAPSSGDVVSKKPLKSGKPGRKPSGKDPKPKEDRGDGSENLKLTEKTQDQENHDRSAETLSGQETTHERLQPIGASNTSMLEADDVDGVTENQDKDALKPSNSIQDKLADGKEDPLVIKEGNKLPPIA</sequence>
<dbReference type="EMBL" id="CAWYQH010000068">
    <property type="protein sequence ID" value="CAK8679852.1"/>
    <property type="molecule type" value="Genomic_DNA"/>
</dbReference>
<dbReference type="Gene3D" id="3.30.200.20">
    <property type="entry name" value="Phosphorylase Kinase, domain 1"/>
    <property type="match status" value="1"/>
</dbReference>
<comment type="catalytic activity">
    <reaction evidence="10">
        <text>L-tyrosyl-[protein] + ATP = O-phospho-L-tyrosyl-[protein] + ADP + H(+)</text>
        <dbReference type="Rhea" id="RHEA:10596"/>
        <dbReference type="Rhea" id="RHEA-COMP:10136"/>
        <dbReference type="Rhea" id="RHEA-COMP:20101"/>
        <dbReference type="ChEBI" id="CHEBI:15378"/>
        <dbReference type="ChEBI" id="CHEBI:30616"/>
        <dbReference type="ChEBI" id="CHEBI:46858"/>
        <dbReference type="ChEBI" id="CHEBI:61978"/>
        <dbReference type="ChEBI" id="CHEBI:456216"/>
        <dbReference type="EC" id="2.7.12.1"/>
    </reaction>
</comment>
<feature type="compositionally biased region" description="Basic and acidic residues" evidence="12">
    <location>
        <begin position="874"/>
        <end position="889"/>
    </location>
</feature>
<feature type="region of interest" description="Disordered" evidence="12">
    <location>
        <begin position="732"/>
        <end position="895"/>
    </location>
</feature>
<feature type="compositionally biased region" description="Basic residues" evidence="12">
    <location>
        <begin position="732"/>
        <end position="741"/>
    </location>
</feature>
<evidence type="ECO:0000256" key="3">
    <source>
        <dbReference type="ARBA" id="ARBA00022527"/>
    </source>
</evidence>
<keyword evidence="7 11" id="KW-0067">ATP-binding</keyword>
<feature type="compositionally biased region" description="Basic and acidic residues" evidence="12">
    <location>
        <begin position="791"/>
        <end position="824"/>
    </location>
</feature>
<evidence type="ECO:0000256" key="8">
    <source>
        <dbReference type="ARBA" id="ARBA00049003"/>
    </source>
</evidence>
<feature type="compositionally biased region" description="Basic and acidic residues" evidence="12">
    <location>
        <begin position="753"/>
        <end position="769"/>
    </location>
</feature>
<reference evidence="14 15" key="1">
    <citation type="submission" date="2024-02" db="EMBL/GenBank/DDBJ databases">
        <authorList>
            <person name="Daric V."/>
            <person name="Darras S."/>
        </authorList>
    </citation>
    <scope>NUCLEOTIDE SEQUENCE [LARGE SCALE GENOMIC DNA]</scope>
</reference>
<dbReference type="Gene3D" id="3.30.10.30">
    <property type="entry name" value="DYRK"/>
    <property type="match status" value="1"/>
</dbReference>
<dbReference type="Proteomes" id="UP001642483">
    <property type="component" value="Unassembled WGS sequence"/>
</dbReference>
<feature type="region of interest" description="Disordered" evidence="12">
    <location>
        <begin position="124"/>
        <end position="146"/>
    </location>
</feature>
<evidence type="ECO:0000256" key="10">
    <source>
        <dbReference type="ARBA" id="ARBA00051680"/>
    </source>
</evidence>
<comment type="catalytic activity">
    <reaction evidence="8">
        <text>L-seryl-[protein] + ATP = O-phospho-L-seryl-[protein] + ADP + H(+)</text>
        <dbReference type="Rhea" id="RHEA:17989"/>
        <dbReference type="Rhea" id="RHEA-COMP:9863"/>
        <dbReference type="Rhea" id="RHEA-COMP:11604"/>
        <dbReference type="ChEBI" id="CHEBI:15378"/>
        <dbReference type="ChEBI" id="CHEBI:29999"/>
        <dbReference type="ChEBI" id="CHEBI:30616"/>
        <dbReference type="ChEBI" id="CHEBI:83421"/>
        <dbReference type="ChEBI" id="CHEBI:456216"/>
        <dbReference type="EC" id="2.7.12.1"/>
    </reaction>
</comment>
<name>A0ABP0FN36_CLALP</name>
<dbReference type="Pfam" id="PF00069">
    <property type="entry name" value="Pkinase"/>
    <property type="match status" value="1"/>
</dbReference>
<feature type="compositionally biased region" description="Basic residues" evidence="12">
    <location>
        <begin position="779"/>
        <end position="790"/>
    </location>
</feature>
<dbReference type="Gene3D" id="1.10.510.10">
    <property type="entry name" value="Transferase(Phosphotransferase) domain 1"/>
    <property type="match status" value="1"/>
</dbReference>
<dbReference type="PROSITE" id="PS50011">
    <property type="entry name" value="PROTEIN_KINASE_DOM"/>
    <property type="match status" value="1"/>
</dbReference>
<comment type="catalytic activity">
    <reaction evidence="9">
        <text>L-threonyl-[protein] + ATP = O-phospho-L-threonyl-[protein] + ADP + H(+)</text>
        <dbReference type="Rhea" id="RHEA:46608"/>
        <dbReference type="Rhea" id="RHEA-COMP:11060"/>
        <dbReference type="Rhea" id="RHEA-COMP:11605"/>
        <dbReference type="ChEBI" id="CHEBI:15378"/>
        <dbReference type="ChEBI" id="CHEBI:30013"/>
        <dbReference type="ChEBI" id="CHEBI:30616"/>
        <dbReference type="ChEBI" id="CHEBI:61977"/>
        <dbReference type="ChEBI" id="CHEBI:456216"/>
        <dbReference type="EC" id="2.7.12.1"/>
    </reaction>
</comment>
<dbReference type="PROSITE" id="PS00107">
    <property type="entry name" value="PROTEIN_KINASE_ATP"/>
    <property type="match status" value="1"/>
</dbReference>
<evidence type="ECO:0000256" key="11">
    <source>
        <dbReference type="PROSITE-ProRule" id="PRU10141"/>
    </source>
</evidence>
<dbReference type="SMART" id="SM00220">
    <property type="entry name" value="S_TKc"/>
    <property type="match status" value="1"/>
</dbReference>
<comment type="caution">
    <text evidence="14">The sequence shown here is derived from an EMBL/GenBank/DDBJ whole genome shotgun (WGS) entry which is preliminary data.</text>
</comment>
<gene>
    <name evidence="14" type="ORF">CVLEPA_LOCUS10100</name>
</gene>
<keyword evidence="15" id="KW-1185">Reference proteome</keyword>
<dbReference type="InterPro" id="IPR011009">
    <property type="entry name" value="Kinase-like_dom_sf"/>
</dbReference>
<evidence type="ECO:0000256" key="12">
    <source>
        <dbReference type="SAM" id="MobiDB-lite"/>
    </source>
</evidence>
<accession>A0ABP0FN36</accession>
<feature type="region of interest" description="Disordered" evidence="12">
    <location>
        <begin position="312"/>
        <end position="334"/>
    </location>
</feature>
<dbReference type="CDD" id="cd14225">
    <property type="entry name" value="PKc_DYRK4"/>
    <property type="match status" value="1"/>
</dbReference>
<evidence type="ECO:0000256" key="2">
    <source>
        <dbReference type="ARBA" id="ARBA00013203"/>
    </source>
</evidence>
<feature type="domain" description="Protein kinase" evidence="13">
    <location>
        <begin position="428"/>
        <end position="724"/>
    </location>
</feature>
<evidence type="ECO:0000259" key="13">
    <source>
        <dbReference type="PROSITE" id="PS50011"/>
    </source>
</evidence>
<comment type="similarity">
    <text evidence="1">Belongs to the protein kinase superfamily. CMGC Ser/Thr protein kinase family. MNB/DYRK subfamily.</text>
</comment>
<evidence type="ECO:0000256" key="1">
    <source>
        <dbReference type="ARBA" id="ARBA00008867"/>
    </source>
</evidence>
<keyword evidence="6" id="KW-0418">Kinase</keyword>
<evidence type="ECO:0000313" key="14">
    <source>
        <dbReference type="EMBL" id="CAK8679852.1"/>
    </source>
</evidence>
<keyword evidence="3" id="KW-0723">Serine/threonine-protein kinase</keyword>
<dbReference type="SUPFAM" id="SSF56112">
    <property type="entry name" value="Protein kinase-like (PK-like)"/>
    <property type="match status" value="1"/>
</dbReference>
<keyword evidence="5 11" id="KW-0547">Nucleotide-binding</keyword>
<dbReference type="PANTHER" id="PTHR24058:SF22">
    <property type="entry name" value="DUAL SPECIFICITY TYROSINE-PHOSPHORYLATION-REGULATED KINASE 4"/>
    <property type="match status" value="1"/>
</dbReference>
<proteinExistence type="inferred from homology"/>
<dbReference type="PROSITE" id="PS00108">
    <property type="entry name" value="PROTEIN_KINASE_ST"/>
    <property type="match status" value="1"/>
</dbReference>
<keyword evidence="4" id="KW-0808">Transferase</keyword>
<dbReference type="InterPro" id="IPR000719">
    <property type="entry name" value="Prot_kinase_dom"/>
</dbReference>
<evidence type="ECO:0000256" key="9">
    <source>
        <dbReference type="ARBA" id="ARBA00049308"/>
    </source>
</evidence>
<dbReference type="InterPro" id="IPR008271">
    <property type="entry name" value="Ser/Thr_kinase_AS"/>
</dbReference>
<dbReference type="InterPro" id="IPR017441">
    <property type="entry name" value="Protein_kinase_ATP_BS"/>
</dbReference>
<evidence type="ECO:0000256" key="7">
    <source>
        <dbReference type="ARBA" id="ARBA00022840"/>
    </source>
</evidence>
<evidence type="ECO:0000256" key="4">
    <source>
        <dbReference type="ARBA" id="ARBA00022679"/>
    </source>
</evidence>
<evidence type="ECO:0000313" key="15">
    <source>
        <dbReference type="Proteomes" id="UP001642483"/>
    </source>
</evidence>
<protein>
    <recommendedName>
        <fullName evidence="2">dual-specificity kinase</fullName>
        <ecNumber evidence="2">2.7.12.1</ecNumber>
    </recommendedName>
</protein>
<dbReference type="PANTHER" id="PTHR24058">
    <property type="entry name" value="DUAL SPECIFICITY PROTEIN KINASE"/>
    <property type="match status" value="1"/>
</dbReference>
<dbReference type="InterPro" id="IPR042521">
    <property type="entry name" value="DYRK"/>
</dbReference>
<organism evidence="14 15">
    <name type="scientific">Clavelina lepadiformis</name>
    <name type="common">Light-bulb sea squirt</name>
    <name type="synonym">Ascidia lepadiformis</name>
    <dbReference type="NCBI Taxonomy" id="159417"/>
    <lineage>
        <taxon>Eukaryota</taxon>
        <taxon>Metazoa</taxon>
        <taxon>Chordata</taxon>
        <taxon>Tunicata</taxon>
        <taxon>Ascidiacea</taxon>
        <taxon>Aplousobranchia</taxon>
        <taxon>Clavelinidae</taxon>
        <taxon>Clavelina</taxon>
    </lineage>
</organism>
<evidence type="ECO:0000256" key="6">
    <source>
        <dbReference type="ARBA" id="ARBA00022777"/>
    </source>
</evidence>
<evidence type="ECO:0000256" key="5">
    <source>
        <dbReference type="ARBA" id="ARBA00022741"/>
    </source>
</evidence>
<feature type="binding site" evidence="11">
    <location>
        <position position="457"/>
    </location>
    <ligand>
        <name>ATP</name>
        <dbReference type="ChEBI" id="CHEBI:30616"/>
    </ligand>
</feature>
<dbReference type="EC" id="2.7.12.1" evidence="2"/>